<gene>
    <name evidence="2" type="ORF">HDF14_004879</name>
</gene>
<dbReference type="RefSeq" id="WP_183981109.1">
    <property type="nucleotide sequence ID" value="NZ_JACHEB010000014.1"/>
</dbReference>
<keyword evidence="2" id="KW-0238">DNA-binding</keyword>
<reference evidence="2 3" key="1">
    <citation type="submission" date="2020-08" db="EMBL/GenBank/DDBJ databases">
        <title>Genomic Encyclopedia of Type Strains, Phase IV (KMG-V): Genome sequencing to study the core and pangenomes of soil and plant-associated prokaryotes.</title>
        <authorList>
            <person name="Whitman W."/>
        </authorList>
    </citation>
    <scope>NUCLEOTIDE SEQUENCE [LARGE SCALE GENOMIC DNA]</scope>
    <source>
        <strain evidence="2 3">X5P2</strain>
    </source>
</reference>
<dbReference type="PANTHER" id="PTHR30136">
    <property type="entry name" value="HELIX-TURN-HELIX TRANSCRIPTIONAL REGULATOR, ICLR FAMILY"/>
    <property type="match status" value="1"/>
</dbReference>
<sequence length="97" mass="10885">MKGKKKTQNKISYSTPALEKGLDVIELLAHQPAGLTKSQIARELDRTESEIFRMLVCLEGHGYISQLHGDQYALTLKLFKLAHRLAPNEADRLALIV</sequence>
<proteinExistence type="predicted"/>
<dbReference type="Pfam" id="PF09339">
    <property type="entry name" value="HTH_IclR"/>
    <property type="match status" value="1"/>
</dbReference>
<dbReference type="Gene3D" id="1.10.10.10">
    <property type="entry name" value="Winged helix-like DNA-binding domain superfamily/Winged helix DNA-binding domain"/>
    <property type="match status" value="1"/>
</dbReference>
<dbReference type="AlphaFoldDB" id="A0A9X0QJ04"/>
<evidence type="ECO:0000313" key="2">
    <source>
        <dbReference type="EMBL" id="MBB5331235.1"/>
    </source>
</evidence>
<feature type="domain" description="HTH iclR-type" evidence="1">
    <location>
        <begin position="15"/>
        <end position="76"/>
    </location>
</feature>
<dbReference type="InterPro" id="IPR036390">
    <property type="entry name" value="WH_DNA-bd_sf"/>
</dbReference>
<keyword evidence="3" id="KW-1185">Reference proteome</keyword>
<dbReference type="Proteomes" id="UP000535182">
    <property type="component" value="Unassembled WGS sequence"/>
</dbReference>
<dbReference type="EMBL" id="JACHEB010000014">
    <property type="protein sequence ID" value="MBB5331235.1"/>
    <property type="molecule type" value="Genomic_DNA"/>
</dbReference>
<dbReference type="GO" id="GO:0045892">
    <property type="term" value="P:negative regulation of DNA-templated transcription"/>
    <property type="evidence" value="ECO:0007669"/>
    <property type="project" value="TreeGrafter"/>
</dbReference>
<accession>A0A9X0QJ04</accession>
<evidence type="ECO:0000313" key="3">
    <source>
        <dbReference type="Proteomes" id="UP000535182"/>
    </source>
</evidence>
<comment type="caution">
    <text evidence="2">The sequence shown here is derived from an EMBL/GenBank/DDBJ whole genome shotgun (WGS) entry which is preliminary data.</text>
</comment>
<dbReference type="SUPFAM" id="SSF46785">
    <property type="entry name" value="Winged helix' DNA-binding domain"/>
    <property type="match status" value="1"/>
</dbReference>
<dbReference type="InterPro" id="IPR050707">
    <property type="entry name" value="HTH_MetabolicPath_Reg"/>
</dbReference>
<protein>
    <submittedName>
        <fullName evidence="2">DNA-binding IclR family transcriptional regulator</fullName>
    </submittedName>
</protein>
<dbReference type="SMART" id="SM00346">
    <property type="entry name" value="HTH_ICLR"/>
    <property type="match status" value="1"/>
</dbReference>
<dbReference type="InterPro" id="IPR005471">
    <property type="entry name" value="Tscrpt_reg_IclR_N"/>
</dbReference>
<dbReference type="GO" id="GO:0003700">
    <property type="term" value="F:DNA-binding transcription factor activity"/>
    <property type="evidence" value="ECO:0007669"/>
    <property type="project" value="TreeGrafter"/>
</dbReference>
<dbReference type="InterPro" id="IPR036388">
    <property type="entry name" value="WH-like_DNA-bd_sf"/>
</dbReference>
<dbReference type="PROSITE" id="PS51077">
    <property type="entry name" value="HTH_ICLR"/>
    <property type="match status" value="1"/>
</dbReference>
<organism evidence="2 3">
    <name type="scientific">Tunturiibacter gelidiferens</name>
    <dbReference type="NCBI Taxonomy" id="3069689"/>
    <lineage>
        <taxon>Bacteria</taxon>
        <taxon>Pseudomonadati</taxon>
        <taxon>Acidobacteriota</taxon>
        <taxon>Terriglobia</taxon>
        <taxon>Terriglobales</taxon>
        <taxon>Acidobacteriaceae</taxon>
        <taxon>Tunturiibacter</taxon>
    </lineage>
</organism>
<dbReference type="GO" id="GO:0003677">
    <property type="term" value="F:DNA binding"/>
    <property type="evidence" value="ECO:0007669"/>
    <property type="project" value="UniProtKB-KW"/>
</dbReference>
<name>A0A9X0QJ04_9BACT</name>
<dbReference type="PANTHER" id="PTHR30136:SF7">
    <property type="entry name" value="HTH-TYPE TRANSCRIPTIONAL REGULATOR KDGR-RELATED"/>
    <property type="match status" value="1"/>
</dbReference>
<evidence type="ECO:0000259" key="1">
    <source>
        <dbReference type="PROSITE" id="PS51077"/>
    </source>
</evidence>